<protein>
    <submittedName>
        <fullName evidence="2">Uncharacterized protein</fullName>
    </submittedName>
</protein>
<dbReference type="Proteomes" id="UP000323386">
    <property type="component" value="Unassembled WGS sequence"/>
</dbReference>
<evidence type="ECO:0000313" key="2">
    <source>
        <dbReference type="EMBL" id="SPO35585.1"/>
    </source>
</evidence>
<gene>
    <name evidence="2" type="ORF">PSFLO_01056</name>
</gene>
<evidence type="ECO:0000256" key="1">
    <source>
        <dbReference type="SAM" id="SignalP"/>
    </source>
</evidence>
<keyword evidence="1" id="KW-0732">Signal</keyword>
<dbReference type="EMBL" id="OOIP01000002">
    <property type="protein sequence ID" value="SPO35585.1"/>
    <property type="molecule type" value="Genomic_DNA"/>
</dbReference>
<dbReference type="AlphaFoldDB" id="A0A5C3EV30"/>
<sequence length="121" mass="13147">MKHFSSLAAILALVAGAMSAPANSGPPKQHKPKPDLTYFANDGSSCLFDAMSRAQELCLAQKLSCHPSDCDTLEPDVLRYYCDLWEGFPFNAPVFVDPNFPGITITPAKGPQWKKDACSKV</sequence>
<feature type="chain" id="PRO_5022877075" evidence="1">
    <location>
        <begin position="20"/>
        <end position="121"/>
    </location>
</feature>
<accession>A0A5C3EV30</accession>
<name>A0A5C3EV30_9BASI</name>
<proteinExistence type="predicted"/>
<keyword evidence="3" id="KW-1185">Reference proteome</keyword>
<evidence type="ECO:0000313" key="3">
    <source>
        <dbReference type="Proteomes" id="UP000323386"/>
    </source>
</evidence>
<reference evidence="2 3" key="1">
    <citation type="submission" date="2018-03" db="EMBL/GenBank/DDBJ databases">
        <authorList>
            <person name="Guldener U."/>
        </authorList>
    </citation>
    <scope>NUCLEOTIDE SEQUENCE [LARGE SCALE GENOMIC DNA]</scope>
    <source>
        <strain evidence="2 3">DAOM196992</strain>
    </source>
</reference>
<feature type="signal peptide" evidence="1">
    <location>
        <begin position="1"/>
        <end position="19"/>
    </location>
</feature>
<organism evidence="2 3">
    <name type="scientific">Pseudozyma flocculosa</name>
    <dbReference type="NCBI Taxonomy" id="84751"/>
    <lineage>
        <taxon>Eukaryota</taxon>
        <taxon>Fungi</taxon>
        <taxon>Dikarya</taxon>
        <taxon>Basidiomycota</taxon>
        <taxon>Ustilaginomycotina</taxon>
        <taxon>Ustilaginomycetes</taxon>
        <taxon>Ustilaginales</taxon>
        <taxon>Ustilaginaceae</taxon>
        <taxon>Pseudozyma</taxon>
    </lineage>
</organism>